<dbReference type="Proteomes" id="UP000067625">
    <property type="component" value="Chromosome"/>
</dbReference>
<dbReference type="PATRIC" id="fig|1441095.3.peg.949"/>
<evidence type="ECO:0000256" key="1">
    <source>
        <dbReference type="SAM" id="Coils"/>
    </source>
</evidence>
<evidence type="ECO:0000313" key="3">
    <source>
        <dbReference type="Proteomes" id="UP000067625"/>
    </source>
</evidence>
<keyword evidence="1" id="KW-0175">Coiled coil</keyword>
<dbReference type="AlphaFoldDB" id="A0A0M4G7A2"/>
<proteinExistence type="predicted"/>
<accession>A0A0M4G7A2</accession>
<dbReference type="OrthoDB" id="2938173at2"/>
<reference evidence="2 3" key="2">
    <citation type="journal article" date="2016" name="Int. J. Syst. Evol. Microbiol.">
        <title>Bacillus gobiensis sp. nov., isolated from a soil sample.</title>
        <authorList>
            <person name="Liu B."/>
            <person name="Liu G.H."/>
            <person name="Cetin S."/>
            <person name="Schumann P."/>
            <person name="Pan Z.Z."/>
            <person name="Chen Q.Q."/>
        </authorList>
    </citation>
    <scope>NUCLEOTIDE SEQUENCE [LARGE SCALE GENOMIC DNA]</scope>
    <source>
        <strain evidence="2 3">FJAT-4402</strain>
    </source>
</reference>
<evidence type="ECO:0000313" key="2">
    <source>
        <dbReference type="EMBL" id="ALC80895.1"/>
    </source>
</evidence>
<organism evidence="2 3">
    <name type="scientific">Bacillus gobiensis</name>
    <dbReference type="NCBI Taxonomy" id="1441095"/>
    <lineage>
        <taxon>Bacteria</taxon>
        <taxon>Bacillati</taxon>
        <taxon>Bacillota</taxon>
        <taxon>Bacilli</taxon>
        <taxon>Bacillales</taxon>
        <taxon>Bacillaceae</taxon>
        <taxon>Bacillus</taxon>
    </lineage>
</organism>
<sequence>MKNNNSSPFFHDLAQENLYLKSEIARCHSLLHELEASYFHQKNVRLKDENDTLQSQLLQLTSELEKLNRKDKNAENYKETMEKAKHSLLEKIVTLHDLLQNETFNRKKDIDEKHQLHLKNIKLLEEKQYLQRFIENNEILYVEEKSARKAGEKQINELKQLNHSLVTQIREKALHLKYISKEVELLGMQMSDTKKRVVELEKSKESIFYETLLAYKRQLDESDAWISSHFADIESRPVQESSEMKKEQEQTIDSSSQIEHLLKDVSEKITELKLRVNLVENESEKMNGKIEEWKEEADSRLSKKFIYKIEKKKNPTDKH</sequence>
<dbReference type="RefSeq" id="WP_053602644.1">
    <property type="nucleotide sequence ID" value="NZ_CP012600.1"/>
</dbReference>
<reference evidence="3" key="1">
    <citation type="submission" date="2015-08" db="EMBL/GenBank/DDBJ databases">
        <title>Genome sequencing project for genomic taxonomy and phylogenomics of Bacillus-like bacteria.</title>
        <authorList>
            <person name="Liu B."/>
            <person name="Wang J."/>
            <person name="Zhu Y."/>
            <person name="Liu G."/>
            <person name="Chen Q."/>
            <person name="Chen Z."/>
            <person name="Lan J."/>
            <person name="Che J."/>
            <person name="Ge C."/>
            <person name="Shi H."/>
            <person name="Pan Z."/>
            <person name="Liu X."/>
        </authorList>
    </citation>
    <scope>NUCLEOTIDE SEQUENCE [LARGE SCALE GENOMIC DNA]</scope>
    <source>
        <strain evidence="3">FJAT-4402</strain>
    </source>
</reference>
<dbReference type="STRING" id="1441095.AM592_04320"/>
<feature type="coiled-coil region" evidence="1">
    <location>
        <begin position="262"/>
        <end position="296"/>
    </location>
</feature>
<feature type="coiled-coil region" evidence="1">
    <location>
        <begin position="43"/>
        <end position="87"/>
    </location>
</feature>
<dbReference type="EMBL" id="CP012600">
    <property type="protein sequence ID" value="ALC80895.1"/>
    <property type="molecule type" value="Genomic_DNA"/>
</dbReference>
<gene>
    <name evidence="2" type="ORF">AM592_04320</name>
</gene>
<name>A0A0M4G7A2_9BACI</name>
<protein>
    <submittedName>
        <fullName evidence="2">Uncharacterized protein</fullName>
    </submittedName>
</protein>
<keyword evidence="3" id="KW-1185">Reference proteome</keyword>